<dbReference type="GO" id="GO:0006048">
    <property type="term" value="P:UDP-N-acetylglucosamine biosynthetic process"/>
    <property type="evidence" value="ECO:0007669"/>
    <property type="project" value="InterPro"/>
</dbReference>
<evidence type="ECO:0000256" key="3">
    <source>
        <dbReference type="ARBA" id="ARBA00007707"/>
    </source>
</evidence>
<dbReference type="GO" id="GO:0003977">
    <property type="term" value="F:UDP-N-acetylglucosamine diphosphorylase activity"/>
    <property type="evidence" value="ECO:0007669"/>
    <property type="project" value="UniProtKB-EC"/>
</dbReference>
<evidence type="ECO:0000256" key="17">
    <source>
        <dbReference type="ARBA" id="ARBA00049628"/>
    </source>
</evidence>
<dbReference type="AlphaFoldDB" id="A0A4R7ZAY7"/>
<dbReference type="InterPro" id="IPR018357">
    <property type="entry name" value="Hexapep_transf_CS"/>
</dbReference>
<comment type="similarity">
    <text evidence="3">In the C-terminal section; belongs to the transferase hexapeptide repeat family.</text>
</comment>
<comment type="caution">
    <text evidence="19">The sequence shown here is derived from an EMBL/GenBank/DDBJ whole genome shotgun (WGS) entry which is preliminary data.</text>
</comment>
<gene>
    <name evidence="19" type="ORF">EDD63_13621</name>
</gene>
<dbReference type="GO" id="GO:0008360">
    <property type="term" value="P:regulation of cell shape"/>
    <property type="evidence" value="ECO:0007669"/>
    <property type="project" value="UniProtKB-KW"/>
</dbReference>
<evidence type="ECO:0000256" key="4">
    <source>
        <dbReference type="ARBA" id="ARBA00007947"/>
    </source>
</evidence>
<keyword evidence="10" id="KW-0460">Magnesium</keyword>
<keyword evidence="20" id="KW-1185">Reference proteome</keyword>
<dbReference type="OrthoDB" id="9775031at2"/>
<dbReference type="PANTHER" id="PTHR43584:SF3">
    <property type="entry name" value="BIFUNCTIONAL PROTEIN GLMU"/>
    <property type="match status" value="1"/>
</dbReference>
<dbReference type="GO" id="GO:0046872">
    <property type="term" value="F:metal ion binding"/>
    <property type="evidence" value="ECO:0007669"/>
    <property type="project" value="UniProtKB-KW"/>
</dbReference>
<comment type="subcellular location">
    <subcellularLocation>
        <location evidence="2">Cytoplasm</location>
    </subcellularLocation>
</comment>
<dbReference type="InterPro" id="IPR056729">
    <property type="entry name" value="GMPPB_C"/>
</dbReference>
<dbReference type="InterPro" id="IPR050065">
    <property type="entry name" value="GlmU-like"/>
</dbReference>
<accession>A0A4R7ZAY7</accession>
<evidence type="ECO:0000256" key="7">
    <source>
        <dbReference type="ARBA" id="ARBA00022695"/>
    </source>
</evidence>
<dbReference type="InterPro" id="IPR011004">
    <property type="entry name" value="Trimer_LpxA-like_sf"/>
</dbReference>
<comment type="catalytic activity">
    <reaction evidence="15">
        <text>alpha-D-glucosamine 1-phosphate + acetyl-CoA = N-acetyl-alpha-D-glucosamine 1-phosphate + CoA + H(+)</text>
        <dbReference type="Rhea" id="RHEA:13725"/>
        <dbReference type="ChEBI" id="CHEBI:15378"/>
        <dbReference type="ChEBI" id="CHEBI:57287"/>
        <dbReference type="ChEBI" id="CHEBI:57288"/>
        <dbReference type="ChEBI" id="CHEBI:57776"/>
        <dbReference type="ChEBI" id="CHEBI:58516"/>
        <dbReference type="EC" id="2.3.1.157"/>
    </reaction>
</comment>
<keyword evidence="12" id="KW-0573">Peptidoglycan synthesis</keyword>
<dbReference type="RefSeq" id="WP_134170600.1">
    <property type="nucleotide sequence ID" value="NZ_SODD01000036.1"/>
</dbReference>
<evidence type="ECO:0000256" key="9">
    <source>
        <dbReference type="ARBA" id="ARBA00022737"/>
    </source>
</evidence>
<organism evidence="19 20">
    <name type="scientific">Breznakia blatticola</name>
    <dbReference type="NCBI Taxonomy" id="1754012"/>
    <lineage>
        <taxon>Bacteria</taxon>
        <taxon>Bacillati</taxon>
        <taxon>Bacillota</taxon>
        <taxon>Erysipelotrichia</taxon>
        <taxon>Erysipelotrichales</taxon>
        <taxon>Erysipelotrichaceae</taxon>
        <taxon>Breznakia</taxon>
    </lineage>
</organism>
<dbReference type="GO" id="GO:0019134">
    <property type="term" value="F:glucosamine-1-phosphate N-acetyltransferase activity"/>
    <property type="evidence" value="ECO:0007669"/>
    <property type="project" value="UniProtKB-EC"/>
</dbReference>
<dbReference type="GO" id="GO:0071555">
    <property type="term" value="P:cell wall organization"/>
    <property type="evidence" value="ECO:0007669"/>
    <property type="project" value="UniProtKB-KW"/>
</dbReference>
<evidence type="ECO:0000256" key="14">
    <source>
        <dbReference type="ARBA" id="ARBA00023316"/>
    </source>
</evidence>
<dbReference type="InterPro" id="IPR001451">
    <property type="entry name" value="Hexapep"/>
</dbReference>
<protein>
    <submittedName>
        <fullName evidence="19">UDP-N-acetylglucosamine diphosphorylase/glucosamine-1-phosphate N-acetyltransferase</fullName>
    </submittedName>
</protein>
<evidence type="ECO:0000256" key="5">
    <source>
        <dbReference type="ARBA" id="ARBA00022490"/>
    </source>
</evidence>
<keyword evidence="9" id="KW-0677">Repeat</keyword>
<keyword evidence="11" id="KW-0133">Cell shape</keyword>
<evidence type="ECO:0000256" key="6">
    <source>
        <dbReference type="ARBA" id="ARBA00022679"/>
    </source>
</evidence>
<proteinExistence type="inferred from homology"/>
<keyword evidence="13" id="KW-0012">Acyltransferase</keyword>
<feature type="domain" description="Mannose-1-phosphate guanyltransferase C-terminal" evidence="18">
    <location>
        <begin position="32"/>
        <end position="118"/>
    </location>
</feature>
<keyword evidence="8" id="KW-0479">Metal-binding</keyword>
<evidence type="ECO:0000256" key="15">
    <source>
        <dbReference type="ARBA" id="ARBA00048247"/>
    </source>
</evidence>
<keyword evidence="5" id="KW-0963">Cytoplasm</keyword>
<keyword evidence="6 19" id="KW-0808">Transferase</keyword>
<dbReference type="Proteomes" id="UP000294743">
    <property type="component" value="Unassembled WGS sequence"/>
</dbReference>
<dbReference type="EMBL" id="SODD01000036">
    <property type="protein sequence ID" value="TDW14647.1"/>
    <property type="molecule type" value="Genomic_DNA"/>
</dbReference>
<comment type="cofactor">
    <cofactor evidence="1">
        <name>Mg(2+)</name>
        <dbReference type="ChEBI" id="CHEBI:18420"/>
    </cofactor>
</comment>
<evidence type="ECO:0000313" key="20">
    <source>
        <dbReference type="Proteomes" id="UP000294743"/>
    </source>
</evidence>
<evidence type="ECO:0000256" key="16">
    <source>
        <dbReference type="ARBA" id="ARBA00048493"/>
    </source>
</evidence>
<comment type="similarity">
    <text evidence="4">In the N-terminal section; belongs to the N-acetylglucosamine-1-phosphate uridyltransferase family.</text>
</comment>
<dbReference type="GO" id="GO:0009252">
    <property type="term" value="P:peptidoglycan biosynthetic process"/>
    <property type="evidence" value="ECO:0007669"/>
    <property type="project" value="UniProtKB-KW"/>
</dbReference>
<comment type="catalytic activity">
    <reaction evidence="16">
        <text>N-acetyl-alpha-D-glucosamine 1-phosphate + UTP + H(+) = UDP-N-acetyl-alpha-D-glucosamine + diphosphate</text>
        <dbReference type="Rhea" id="RHEA:13509"/>
        <dbReference type="ChEBI" id="CHEBI:15378"/>
        <dbReference type="ChEBI" id="CHEBI:33019"/>
        <dbReference type="ChEBI" id="CHEBI:46398"/>
        <dbReference type="ChEBI" id="CHEBI:57705"/>
        <dbReference type="ChEBI" id="CHEBI:57776"/>
        <dbReference type="EC" id="2.7.7.23"/>
    </reaction>
</comment>
<dbReference type="Gene3D" id="2.160.10.10">
    <property type="entry name" value="Hexapeptide repeat proteins"/>
    <property type="match status" value="1"/>
</dbReference>
<dbReference type="PROSITE" id="PS00101">
    <property type="entry name" value="HEXAPEP_TRANSFERASES"/>
    <property type="match status" value="1"/>
</dbReference>
<evidence type="ECO:0000256" key="1">
    <source>
        <dbReference type="ARBA" id="ARBA00001946"/>
    </source>
</evidence>
<evidence type="ECO:0000256" key="13">
    <source>
        <dbReference type="ARBA" id="ARBA00023315"/>
    </source>
</evidence>
<name>A0A4R7ZAY7_9FIRM</name>
<dbReference type="Pfam" id="PF25087">
    <property type="entry name" value="GMPPB_C"/>
    <property type="match status" value="1"/>
</dbReference>
<keyword evidence="14" id="KW-0961">Cell wall biogenesis/degradation</keyword>
<evidence type="ECO:0000256" key="8">
    <source>
        <dbReference type="ARBA" id="ARBA00022723"/>
    </source>
</evidence>
<dbReference type="Pfam" id="PF00132">
    <property type="entry name" value="Hexapep"/>
    <property type="match status" value="1"/>
</dbReference>
<dbReference type="GO" id="GO:0005737">
    <property type="term" value="C:cytoplasm"/>
    <property type="evidence" value="ECO:0007669"/>
    <property type="project" value="UniProtKB-SubCell"/>
</dbReference>
<evidence type="ECO:0000256" key="11">
    <source>
        <dbReference type="ARBA" id="ARBA00022960"/>
    </source>
</evidence>
<evidence type="ECO:0000313" key="19">
    <source>
        <dbReference type="EMBL" id="TDW14647.1"/>
    </source>
</evidence>
<evidence type="ECO:0000256" key="2">
    <source>
        <dbReference type="ARBA" id="ARBA00004496"/>
    </source>
</evidence>
<evidence type="ECO:0000256" key="12">
    <source>
        <dbReference type="ARBA" id="ARBA00022984"/>
    </source>
</evidence>
<evidence type="ECO:0000259" key="18">
    <source>
        <dbReference type="Pfam" id="PF25087"/>
    </source>
</evidence>
<evidence type="ECO:0000256" key="10">
    <source>
        <dbReference type="ARBA" id="ARBA00022842"/>
    </source>
</evidence>
<sequence>MDCTDQMLERKESWVLKNEKLLKQGVYVMDINNTYIDEDCTIGEGSTIYPNVWIEKGTVIGKNVTILPNSFLSNATIEDNVTIDSSKIVDSIVGVDSVVGPMSHLRGHTHIKGNARIGNFVEMKNTNFGLGSKCAHLTYLGDSDVGEKVNFGCGVVTVNYDGKNKFRTVVGDGAFVGSNVNLIAPVTIGKNALLAAGSTINKDVEDGAMGIARPFQENKPEKGNQYKNK</sequence>
<dbReference type="InterPro" id="IPR038009">
    <property type="entry name" value="GlmU_C_LbH"/>
</dbReference>
<dbReference type="PANTHER" id="PTHR43584">
    <property type="entry name" value="NUCLEOTIDYL TRANSFERASE"/>
    <property type="match status" value="1"/>
</dbReference>
<comment type="function">
    <text evidence="17">Catalyzes the last two sequential reactions in the de novo biosynthetic pathway for UDP-N-acetylglucosamine (UDP-GlcNAc). The C-terminal domain catalyzes the transfer of acetyl group from acetyl coenzyme A to glucosamine-1-phosphate (GlcN-1-P) to produce N-acetylglucosamine-1-phosphate (GlcNAc-1-P), which is converted into UDP-GlcNAc by the transfer of uridine 5-monophosphate (from uridine 5-triphosphate), a reaction catalyzed by the N-terminal domain.</text>
</comment>
<reference evidence="19 20" key="1">
    <citation type="submission" date="2019-03" db="EMBL/GenBank/DDBJ databases">
        <title>Genomic Encyclopedia of Type Strains, Phase IV (KMG-IV): sequencing the most valuable type-strain genomes for metagenomic binning, comparative biology and taxonomic classification.</title>
        <authorList>
            <person name="Goeker M."/>
        </authorList>
    </citation>
    <scope>NUCLEOTIDE SEQUENCE [LARGE SCALE GENOMIC DNA]</scope>
    <source>
        <strain evidence="19 20">DSM 28867</strain>
    </source>
</reference>
<dbReference type="CDD" id="cd03353">
    <property type="entry name" value="LbH_GlmU_C"/>
    <property type="match status" value="1"/>
</dbReference>
<dbReference type="SUPFAM" id="SSF51161">
    <property type="entry name" value="Trimeric LpxA-like enzymes"/>
    <property type="match status" value="1"/>
</dbReference>
<keyword evidence="7" id="KW-0548">Nucleotidyltransferase</keyword>